<dbReference type="GeneID" id="104789220"/>
<evidence type="ECO:0000259" key="5">
    <source>
        <dbReference type="PROSITE" id="PS50966"/>
    </source>
</evidence>
<sequence>MAYDDFLGMVYEDFGLERKSVELQLSYKLSRKKAADSLPEDTPPVFVCNGRQLEGFIRQCKAEAVRRMCVQIEGKGLKEDLMEVKEESRPNLYVVQCWVSGCKWRMRASTIASVVPVHVAEALNLRYGLKVDYWKGHRTLKRARELVRGSYENGYAELPAYLYRIRRSNPGTMTRLKVDENDRFKSVFIAFGASIDGFKFMRKVIVVDGTFLKGKYLGTLLLAKTQDGNYNIFPLAFAIVDTENDESWDWFFTQLSCVIPDDEGIVIISDSHKSIGKAVDINYPLANRGICTYHLHKNIMLRFRGSETFGLVKKAATAYRLSDFNVLLGQIEEMNPELYAYLQRADVSKWSRVHFPGDRYNITTTNIAESLNKVLRPARSFPIAQLLDEIRSMLTRWFARRRVEAAQMSTVLTNGVEKLLQERVRRASFLQVQEIDSYHYEVRSGTSVNVVNLSQRRCSCRVFDVDNIPCIHAIAAAEKANVSRISKCDPYFRVDYLRPGIMRSL</sequence>
<feature type="domain" description="SWIM-type" evidence="5">
    <location>
        <begin position="440"/>
        <end position="481"/>
    </location>
</feature>
<evidence type="ECO:0000313" key="7">
    <source>
        <dbReference type="RefSeq" id="XP_010513254.1"/>
    </source>
</evidence>
<proteinExistence type="predicted"/>
<gene>
    <name evidence="7" type="primary">LOC104789220</name>
</gene>
<dbReference type="InterPro" id="IPR018289">
    <property type="entry name" value="MULE_transposase_dom"/>
</dbReference>
<keyword evidence="2 4" id="KW-0863">Zinc-finger</keyword>
<dbReference type="PROSITE" id="PS50966">
    <property type="entry name" value="ZF_SWIM"/>
    <property type="match status" value="1"/>
</dbReference>
<dbReference type="PANTHER" id="PTHR31973:SF195">
    <property type="entry name" value="MUDR FAMILY TRANSPOSASE"/>
    <property type="match status" value="1"/>
</dbReference>
<evidence type="ECO:0000256" key="3">
    <source>
        <dbReference type="ARBA" id="ARBA00022833"/>
    </source>
</evidence>
<dbReference type="Proteomes" id="UP000694864">
    <property type="component" value="Chromosome 5"/>
</dbReference>
<reference evidence="7" key="2">
    <citation type="submission" date="2025-08" db="UniProtKB">
        <authorList>
            <consortium name="RefSeq"/>
        </authorList>
    </citation>
    <scope>IDENTIFICATION</scope>
    <source>
        <tissue evidence="7">Leaf</tissue>
    </source>
</reference>
<name>A0ABM0ZBG9_CAMSA</name>
<protein>
    <submittedName>
        <fullName evidence="7">Uncharacterized protein LOC104789220</fullName>
    </submittedName>
</protein>
<dbReference type="RefSeq" id="XP_010513254.1">
    <property type="nucleotide sequence ID" value="XM_010514952.1"/>
</dbReference>
<reference evidence="6" key="1">
    <citation type="journal article" date="2014" name="Nat. Commun.">
        <title>The emerging biofuel crop Camelina sativa retains a highly undifferentiated hexaploid genome structure.</title>
        <authorList>
            <person name="Kagale S."/>
            <person name="Koh C."/>
            <person name="Nixon J."/>
            <person name="Bollina V."/>
            <person name="Clarke W.E."/>
            <person name="Tuteja R."/>
            <person name="Spillane C."/>
            <person name="Robinson S.J."/>
            <person name="Links M.G."/>
            <person name="Clarke C."/>
            <person name="Higgins E.E."/>
            <person name="Huebert T."/>
            <person name="Sharpe A.G."/>
            <person name="Parkin I.A."/>
        </authorList>
    </citation>
    <scope>NUCLEOTIDE SEQUENCE [LARGE SCALE GENOMIC DNA]</scope>
    <source>
        <strain evidence="6">cv. DH55</strain>
    </source>
</reference>
<dbReference type="SMART" id="SM00575">
    <property type="entry name" value="ZnF_PMZ"/>
    <property type="match status" value="1"/>
</dbReference>
<evidence type="ECO:0000313" key="6">
    <source>
        <dbReference type="Proteomes" id="UP000694864"/>
    </source>
</evidence>
<dbReference type="InterPro" id="IPR006564">
    <property type="entry name" value="Znf_PMZ"/>
</dbReference>
<keyword evidence="3" id="KW-0862">Zinc</keyword>
<keyword evidence="6" id="KW-1185">Reference proteome</keyword>
<dbReference type="PANTHER" id="PTHR31973">
    <property type="entry name" value="POLYPROTEIN, PUTATIVE-RELATED"/>
    <property type="match status" value="1"/>
</dbReference>
<accession>A0ABM0ZBG9</accession>
<dbReference type="Pfam" id="PF04434">
    <property type="entry name" value="SWIM"/>
    <property type="match status" value="1"/>
</dbReference>
<organism evidence="6 7">
    <name type="scientific">Camelina sativa</name>
    <name type="common">False flax</name>
    <name type="synonym">Myagrum sativum</name>
    <dbReference type="NCBI Taxonomy" id="90675"/>
    <lineage>
        <taxon>Eukaryota</taxon>
        <taxon>Viridiplantae</taxon>
        <taxon>Streptophyta</taxon>
        <taxon>Embryophyta</taxon>
        <taxon>Tracheophyta</taxon>
        <taxon>Spermatophyta</taxon>
        <taxon>Magnoliopsida</taxon>
        <taxon>eudicotyledons</taxon>
        <taxon>Gunneridae</taxon>
        <taxon>Pentapetalae</taxon>
        <taxon>rosids</taxon>
        <taxon>malvids</taxon>
        <taxon>Brassicales</taxon>
        <taxon>Brassicaceae</taxon>
        <taxon>Camelineae</taxon>
        <taxon>Camelina</taxon>
    </lineage>
</organism>
<dbReference type="InterPro" id="IPR007527">
    <property type="entry name" value="Znf_SWIM"/>
</dbReference>
<evidence type="ECO:0000256" key="4">
    <source>
        <dbReference type="PROSITE-ProRule" id="PRU00325"/>
    </source>
</evidence>
<keyword evidence="1" id="KW-0479">Metal-binding</keyword>
<evidence type="ECO:0000256" key="2">
    <source>
        <dbReference type="ARBA" id="ARBA00022771"/>
    </source>
</evidence>
<dbReference type="Pfam" id="PF10551">
    <property type="entry name" value="MULE"/>
    <property type="match status" value="1"/>
</dbReference>
<evidence type="ECO:0000256" key="1">
    <source>
        <dbReference type="ARBA" id="ARBA00022723"/>
    </source>
</evidence>